<dbReference type="CDD" id="cd19802">
    <property type="entry name" value="Bbox1_TRIM8-like"/>
    <property type="match status" value="1"/>
</dbReference>
<keyword evidence="4" id="KW-0862">Zinc</keyword>
<feature type="domain" description="B box-type" evidence="9">
    <location>
        <begin position="146"/>
        <end position="185"/>
    </location>
</feature>
<evidence type="ECO:0000259" key="8">
    <source>
        <dbReference type="PROSITE" id="PS50089"/>
    </source>
</evidence>
<dbReference type="AlphaFoldDB" id="A0A3B4B8R9"/>
<feature type="coiled-coil region" evidence="7">
    <location>
        <begin position="241"/>
        <end position="290"/>
    </location>
</feature>
<dbReference type="STRING" id="409849.ENSPMGP00000024929"/>
<organism evidence="11 12">
    <name type="scientific">Periophthalmus magnuspinnatus</name>
    <dbReference type="NCBI Taxonomy" id="409849"/>
    <lineage>
        <taxon>Eukaryota</taxon>
        <taxon>Metazoa</taxon>
        <taxon>Chordata</taxon>
        <taxon>Craniata</taxon>
        <taxon>Vertebrata</taxon>
        <taxon>Euteleostomi</taxon>
        <taxon>Actinopterygii</taxon>
        <taxon>Neopterygii</taxon>
        <taxon>Teleostei</taxon>
        <taxon>Neoteleostei</taxon>
        <taxon>Acanthomorphata</taxon>
        <taxon>Gobiaria</taxon>
        <taxon>Gobiiformes</taxon>
        <taxon>Gobioidei</taxon>
        <taxon>Gobiidae</taxon>
        <taxon>Oxudercinae</taxon>
        <taxon>Periophthalmus</taxon>
    </lineage>
</organism>
<name>A0A3B4B8R9_9GOBI</name>
<dbReference type="Pfam" id="PF00643">
    <property type="entry name" value="zf-B_box"/>
    <property type="match status" value="1"/>
</dbReference>
<dbReference type="Gene3D" id="3.30.160.60">
    <property type="entry name" value="Classic Zinc Finger"/>
    <property type="match status" value="1"/>
</dbReference>
<dbReference type="InterPro" id="IPR027370">
    <property type="entry name" value="Znf-RING_euk"/>
</dbReference>
<dbReference type="SUPFAM" id="SSF57850">
    <property type="entry name" value="RING/U-box"/>
    <property type="match status" value="1"/>
</dbReference>
<dbReference type="GO" id="GO:0004842">
    <property type="term" value="F:ubiquitin-protein transferase activity"/>
    <property type="evidence" value="ECO:0007669"/>
    <property type="project" value="InterPro"/>
</dbReference>
<sequence>MATAVCQLSEDQFCCSICLEVFTDPTSLPCGHTFCKTCIERYWTTGTAVHNCPYCKHVFTTKPELKVNIFISEMSNQFRQSIHRNYKTQQEAKPEEISCDVCEDPKSKAQKSCLDCSVSYCGAHLKPHHTVPALKRHTLTEPQTHLEGKLCPEHGKVLDVYCENDDTCICALCVHRHKRHKVAPLREVSEQKRQQLMRTQSEIERLIQTRQSKIQELRLTVELPSADSELSEGLRVFSALRDAVDRALEELYREVSEKQEAVRSQTEDQIQELETEIFQLQARLIQVEQLTQSNNHLQILQNYKKLRLTPQMQDWTSARASPPTFEGIVVQALSKLEREFNKTTQKMFEDELMRVRRFETLITLDGDTAHPQLVVSQNGFQVNYSIEQRRVQNSVNRFEDFFVLGKQSFRENFYFEVEVRGKTEWTLGVAKETLNKKGALKLDPQNGIWAISLKDKNIFACADPEIPLFPKAKPEKIGVFVSYGEGSVSFYDVENAALVHSFSGFCFRQRLQPLCSPGHYSYGNFSPLVVSVGHQKISLIGIFKVCKR</sequence>
<dbReference type="Gene3D" id="3.30.40.10">
    <property type="entry name" value="Zinc/RING finger domain, C3HC4 (zinc finger)"/>
    <property type="match status" value="1"/>
</dbReference>
<dbReference type="InterPro" id="IPR043136">
    <property type="entry name" value="B30.2/SPRY_sf"/>
</dbReference>
<dbReference type="SMART" id="SM00184">
    <property type="entry name" value="RING"/>
    <property type="match status" value="1"/>
</dbReference>
<dbReference type="InterPro" id="IPR003879">
    <property type="entry name" value="Butyrophylin_SPRY"/>
</dbReference>
<dbReference type="InterPro" id="IPR051051">
    <property type="entry name" value="E3_ubiq-ligase_TRIM/RNF"/>
</dbReference>
<dbReference type="Proteomes" id="UP000261520">
    <property type="component" value="Unplaced"/>
</dbReference>
<dbReference type="InterPro" id="IPR013320">
    <property type="entry name" value="ConA-like_dom_sf"/>
</dbReference>
<dbReference type="SUPFAM" id="SSF57845">
    <property type="entry name" value="B-box zinc-binding domain"/>
    <property type="match status" value="1"/>
</dbReference>
<dbReference type="InterPro" id="IPR003613">
    <property type="entry name" value="Ubox_domain"/>
</dbReference>
<dbReference type="PANTHER" id="PTHR25465:SF32">
    <property type="entry name" value="BLOODTHIRSTY-RELATED GENE FAMILY, MEMBER 16 ISOFORM X1-RELATED"/>
    <property type="match status" value="1"/>
</dbReference>
<dbReference type="InterPro" id="IPR058030">
    <property type="entry name" value="TRIM8/14/16/25/29/45/65_CC"/>
</dbReference>
<feature type="domain" description="B30.2/SPRY" evidence="10">
    <location>
        <begin position="342"/>
        <end position="537"/>
    </location>
</feature>
<evidence type="ECO:0000313" key="11">
    <source>
        <dbReference type="Ensembl" id="ENSPMGP00000024929.1"/>
    </source>
</evidence>
<reference evidence="11" key="1">
    <citation type="submission" date="2025-08" db="UniProtKB">
        <authorList>
            <consortium name="Ensembl"/>
        </authorList>
    </citation>
    <scope>IDENTIFICATION</scope>
</reference>
<dbReference type="InterPro" id="IPR001870">
    <property type="entry name" value="B30.2/SPRY"/>
</dbReference>
<evidence type="ECO:0000256" key="5">
    <source>
        <dbReference type="ARBA" id="ARBA00022859"/>
    </source>
</evidence>
<evidence type="ECO:0000259" key="10">
    <source>
        <dbReference type="PROSITE" id="PS50188"/>
    </source>
</evidence>
<dbReference type="InterPro" id="IPR013083">
    <property type="entry name" value="Znf_RING/FYVE/PHD"/>
</dbReference>
<dbReference type="Pfam" id="PF13765">
    <property type="entry name" value="PRY"/>
    <property type="match status" value="1"/>
</dbReference>
<dbReference type="GO" id="GO:0005737">
    <property type="term" value="C:cytoplasm"/>
    <property type="evidence" value="ECO:0007669"/>
    <property type="project" value="UniProtKB-ARBA"/>
</dbReference>
<dbReference type="SMART" id="SM00504">
    <property type="entry name" value="Ubox"/>
    <property type="match status" value="1"/>
</dbReference>
<dbReference type="GO" id="GO:0045087">
    <property type="term" value="P:innate immune response"/>
    <property type="evidence" value="ECO:0007669"/>
    <property type="project" value="UniProtKB-KW"/>
</dbReference>
<evidence type="ECO:0000256" key="7">
    <source>
        <dbReference type="SAM" id="Coils"/>
    </source>
</evidence>
<dbReference type="Pfam" id="PF00622">
    <property type="entry name" value="SPRY"/>
    <property type="match status" value="1"/>
</dbReference>
<evidence type="ECO:0000256" key="1">
    <source>
        <dbReference type="ARBA" id="ARBA00022588"/>
    </source>
</evidence>
<dbReference type="PRINTS" id="PR01407">
    <property type="entry name" value="BUTYPHLNCDUF"/>
</dbReference>
<keyword evidence="7" id="KW-0175">Coiled coil</keyword>
<dbReference type="CDD" id="cd13733">
    <property type="entry name" value="SPRY_PRY_C-I_1"/>
    <property type="match status" value="1"/>
</dbReference>
<dbReference type="Pfam" id="PF13445">
    <property type="entry name" value="zf-RING_UBOX"/>
    <property type="match status" value="1"/>
</dbReference>
<keyword evidence="12" id="KW-1185">Reference proteome</keyword>
<evidence type="ECO:0000256" key="4">
    <source>
        <dbReference type="ARBA" id="ARBA00022833"/>
    </source>
</evidence>
<protein>
    <submittedName>
        <fullName evidence="11">Uncharacterized protein</fullName>
    </submittedName>
</protein>
<dbReference type="PROSITE" id="PS50089">
    <property type="entry name" value="ZF_RING_2"/>
    <property type="match status" value="1"/>
</dbReference>
<reference evidence="11" key="2">
    <citation type="submission" date="2025-09" db="UniProtKB">
        <authorList>
            <consortium name="Ensembl"/>
        </authorList>
    </citation>
    <scope>IDENTIFICATION</scope>
</reference>
<dbReference type="Gene3D" id="4.10.830.40">
    <property type="match status" value="1"/>
</dbReference>
<dbReference type="PROSITE" id="PS50188">
    <property type="entry name" value="B302_SPRY"/>
    <property type="match status" value="1"/>
</dbReference>
<dbReference type="GO" id="GO:0008270">
    <property type="term" value="F:zinc ion binding"/>
    <property type="evidence" value="ECO:0007669"/>
    <property type="project" value="UniProtKB-KW"/>
</dbReference>
<proteinExistence type="predicted"/>
<dbReference type="PROSITE" id="PS00518">
    <property type="entry name" value="ZF_RING_1"/>
    <property type="match status" value="1"/>
</dbReference>
<dbReference type="CDD" id="cd19769">
    <property type="entry name" value="Bbox2_TRIM16-like"/>
    <property type="match status" value="1"/>
</dbReference>
<keyword evidence="1" id="KW-0399">Innate immunity</keyword>
<accession>A0A3B4B8R9</accession>
<evidence type="ECO:0000256" key="2">
    <source>
        <dbReference type="ARBA" id="ARBA00022723"/>
    </source>
</evidence>
<dbReference type="GO" id="GO:0016567">
    <property type="term" value="P:protein ubiquitination"/>
    <property type="evidence" value="ECO:0007669"/>
    <property type="project" value="InterPro"/>
</dbReference>
<feature type="coiled-coil region" evidence="7">
    <location>
        <begin position="189"/>
        <end position="216"/>
    </location>
</feature>
<evidence type="ECO:0000259" key="9">
    <source>
        <dbReference type="PROSITE" id="PS50119"/>
    </source>
</evidence>
<dbReference type="InterPro" id="IPR001841">
    <property type="entry name" value="Znf_RING"/>
</dbReference>
<dbReference type="PANTHER" id="PTHR25465">
    <property type="entry name" value="B-BOX DOMAIN CONTAINING"/>
    <property type="match status" value="1"/>
</dbReference>
<dbReference type="InterPro" id="IPR006574">
    <property type="entry name" value="PRY"/>
</dbReference>
<dbReference type="SUPFAM" id="SSF49899">
    <property type="entry name" value="Concanavalin A-like lectins/glucanases"/>
    <property type="match status" value="1"/>
</dbReference>
<evidence type="ECO:0000256" key="6">
    <source>
        <dbReference type="PROSITE-ProRule" id="PRU00024"/>
    </source>
</evidence>
<dbReference type="Ensembl" id="ENSPMGT00000026556.1">
    <property type="protein sequence ID" value="ENSPMGP00000024929.1"/>
    <property type="gene ID" value="ENSPMGG00000020152.1"/>
</dbReference>
<keyword evidence="5" id="KW-0391">Immunity</keyword>
<dbReference type="PROSITE" id="PS50119">
    <property type="entry name" value="ZF_BBOX"/>
    <property type="match status" value="1"/>
</dbReference>
<evidence type="ECO:0000256" key="3">
    <source>
        <dbReference type="ARBA" id="ARBA00022771"/>
    </source>
</evidence>
<keyword evidence="2" id="KW-0479">Metal-binding</keyword>
<dbReference type="Pfam" id="PF25600">
    <property type="entry name" value="TRIM_CC"/>
    <property type="match status" value="1"/>
</dbReference>
<feature type="domain" description="RING-type" evidence="8">
    <location>
        <begin position="15"/>
        <end position="56"/>
    </location>
</feature>
<dbReference type="InterPro" id="IPR000315">
    <property type="entry name" value="Znf_B-box"/>
</dbReference>
<dbReference type="InterPro" id="IPR003877">
    <property type="entry name" value="SPRY_dom"/>
</dbReference>
<evidence type="ECO:0000313" key="12">
    <source>
        <dbReference type="Proteomes" id="UP000261520"/>
    </source>
</evidence>
<dbReference type="SMART" id="SM00336">
    <property type="entry name" value="BBOX"/>
    <property type="match status" value="2"/>
</dbReference>
<dbReference type="SMART" id="SM00449">
    <property type="entry name" value="SPRY"/>
    <property type="match status" value="1"/>
</dbReference>
<keyword evidence="3 6" id="KW-0863">Zinc-finger</keyword>
<dbReference type="Gene3D" id="2.60.120.920">
    <property type="match status" value="1"/>
</dbReference>
<dbReference type="InterPro" id="IPR017907">
    <property type="entry name" value="Znf_RING_CS"/>
</dbReference>